<evidence type="ECO:0000256" key="2">
    <source>
        <dbReference type="HAMAP-Rule" id="MF_02214"/>
    </source>
</evidence>
<dbReference type="InterPro" id="IPR013564">
    <property type="entry name" value="MurT_C"/>
</dbReference>
<protein>
    <recommendedName>
        <fullName evidence="2">Lipid II isoglutaminyl synthase (glutamine-hydrolyzing) subunit MurT</fullName>
        <ecNumber evidence="2">6.3.5.13</ecNumber>
    </recommendedName>
</protein>
<dbReference type="EC" id="6.3.5.13" evidence="2"/>
<evidence type="ECO:0000313" key="5">
    <source>
        <dbReference type="EMBL" id="QKN23904.1"/>
    </source>
</evidence>
<dbReference type="SUPFAM" id="SSF53623">
    <property type="entry name" value="MurD-like peptide ligases, catalytic domain"/>
    <property type="match status" value="1"/>
</dbReference>
<feature type="binding site" evidence="2">
    <location>
        <position position="204"/>
    </location>
    <ligand>
        <name>Zn(2+)</name>
        <dbReference type="ChEBI" id="CHEBI:29105"/>
    </ligand>
</feature>
<dbReference type="KEGG" id="clf:GJQ69_05060"/>
<dbReference type="InterPro" id="IPR043703">
    <property type="entry name" value="Lipid_II_synth_MurT"/>
</dbReference>
<evidence type="ECO:0000313" key="7">
    <source>
        <dbReference type="Proteomes" id="UP000501316"/>
    </source>
</evidence>
<keyword evidence="8" id="KW-1185">Reference proteome</keyword>
<comment type="function">
    <text evidence="2">The lipid II isoglutaminyl synthase complex catalyzes the formation of alpha-D-isoglutamine in the cell wall lipid II stem peptide. The MurT subunit catalyzes the ATP-dependent amidation of D-glutamate residue of lipid II, converting it to an isoglutamine residue.</text>
</comment>
<keyword evidence="2" id="KW-0961">Cell wall biogenesis/degradation</keyword>
<dbReference type="GO" id="GO:0140282">
    <property type="term" value="F:carbon-nitrogen ligase activity on lipid II"/>
    <property type="evidence" value="ECO:0007669"/>
    <property type="project" value="UniProtKB-UniRule"/>
</dbReference>
<comment type="subunit">
    <text evidence="2">Forms a heterodimer with GatD.</text>
</comment>
<dbReference type="GO" id="GO:0008270">
    <property type="term" value="F:zinc ion binding"/>
    <property type="evidence" value="ECO:0007669"/>
    <property type="project" value="UniProtKB-UniRule"/>
</dbReference>
<dbReference type="AlphaFoldDB" id="A0A859DQM0"/>
<accession>A0A859DQM0</accession>
<keyword evidence="2" id="KW-0133">Cell shape</keyword>
<keyword evidence="2" id="KW-0436">Ligase</keyword>
<dbReference type="InterPro" id="IPR013221">
    <property type="entry name" value="Mur_ligase_cen"/>
</dbReference>
<organism evidence="5 7">
    <name type="scientific">Caproicibacterium lactatifermentans</name>
    <dbReference type="NCBI Taxonomy" id="2666138"/>
    <lineage>
        <taxon>Bacteria</taxon>
        <taxon>Bacillati</taxon>
        <taxon>Bacillota</taxon>
        <taxon>Clostridia</taxon>
        <taxon>Eubacteriales</taxon>
        <taxon>Oscillospiraceae</taxon>
        <taxon>Caproicibacterium</taxon>
    </lineage>
</organism>
<dbReference type="GO" id="GO:0016881">
    <property type="term" value="F:acid-amino acid ligase activity"/>
    <property type="evidence" value="ECO:0007669"/>
    <property type="project" value="InterPro"/>
</dbReference>
<keyword evidence="2" id="KW-0573">Peptidoglycan synthesis</keyword>
<feature type="domain" description="Lipid II isoglutaminyl synthase (glutamine-hydrolyzing) subunit MurT C-terminal" evidence="4">
    <location>
        <begin position="316"/>
        <end position="424"/>
    </location>
</feature>
<keyword evidence="2" id="KW-0547">Nucleotide-binding</keyword>
<gene>
    <name evidence="2" type="primary">murT</name>
    <name evidence="5" type="ORF">GJQ69_05060</name>
    <name evidence="6" type="ORF">GKP14_08490</name>
</gene>
<dbReference type="InterPro" id="IPR036565">
    <property type="entry name" value="Mur-like_cat_sf"/>
</dbReference>
<comment type="catalytic activity">
    <reaction evidence="2">
        <text>beta-D-GlcNAc-(1-&gt;4)-Mur2Ac(oyl-L-Ala-gamma-D-Glu-L-Lys-D-Ala-D-Ala)-di-trans,octa-cis-undecaprenyl diphosphate + L-glutamine + ATP + H2O = beta-D-GlcNAc-(1-&gt;4)-Mur2Ac(oyl-L-Ala-D-isoglutaminyl-L-Lys-D-Ala-D-Ala)-di-trans,octa-cis-undecaprenyl diphosphate + L-glutamate + ADP + phosphate + H(+)</text>
        <dbReference type="Rhea" id="RHEA:57928"/>
        <dbReference type="ChEBI" id="CHEBI:15377"/>
        <dbReference type="ChEBI" id="CHEBI:15378"/>
        <dbReference type="ChEBI" id="CHEBI:29985"/>
        <dbReference type="ChEBI" id="CHEBI:30616"/>
        <dbReference type="ChEBI" id="CHEBI:43474"/>
        <dbReference type="ChEBI" id="CHEBI:58359"/>
        <dbReference type="ChEBI" id="CHEBI:60033"/>
        <dbReference type="ChEBI" id="CHEBI:62233"/>
        <dbReference type="ChEBI" id="CHEBI:456216"/>
        <dbReference type="EC" id="6.3.5.13"/>
    </reaction>
</comment>
<dbReference type="GO" id="GO:0009252">
    <property type="term" value="P:peptidoglycan biosynthetic process"/>
    <property type="evidence" value="ECO:0007669"/>
    <property type="project" value="UniProtKB-UniRule"/>
</dbReference>
<sequence length="440" mass="48536">MRLRSSFAVLLARAVSWGERHILHVGASAMPGRFALRIDPMVLGQLAKKLHKGSIVVCGTNGKTTTNNIICRAVESCGNSVLCNRAGANMASGVVTALLPGKGADWGVMEADELSTPHIVPFLKPRYMVLLNIFRDQLDRCGEIDTVMNAIISALEKSPETILIYNADDPFCSHIASHVKNTIPFGIAEDLHLPQDRVTGGRFCLKCGTELEYDYRQYGQLGAFHCPKCGFQRAPLQFAATDVQLGGGISFTVGDTTIKTQYSGVYMVYNLLAAYSAASMLGCSAQDFQHTLDQYDPKNGRLEKFMVQGHPIMLNLAKNPTGFNQNMALLLQDQGPKVIYFIINDNDNDGNDISWLWDVDFERLAKEKEMVVYAGGHRMNDLQVRLKYAGIPAELVESVAEAAEKTRALPTEHRLYILTNYSALAPAQRELRTLSGEEKQ</sequence>
<dbReference type="Gene3D" id="3.40.1190.10">
    <property type="entry name" value="Mur-like, catalytic domain"/>
    <property type="match status" value="1"/>
</dbReference>
<dbReference type="Pfam" id="PF08245">
    <property type="entry name" value="Mur_ligase_M"/>
    <property type="match status" value="1"/>
</dbReference>
<dbReference type="UniPathway" id="UPA00219"/>
<reference evidence="7 8" key="1">
    <citation type="submission" date="2019-11" db="EMBL/GenBank/DDBJ databases">
        <authorList>
            <person name="Ren C."/>
            <person name="Wang H."/>
            <person name="Xu Y."/>
        </authorList>
    </citation>
    <scope>NUCLEOTIDE SEQUENCE [LARGE SCALE GENOMIC DNA]</scope>
    <source>
        <strain evidence="8">JNU-WLY1368</strain>
        <strain evidence="5 7">LBM 19010</strain>
    </source>
</reference>
<feature type="binding site" evidence="2">
    <location>
        <position position="226"/>
    </location>
    <ligand>
        <name>Zn(2+)</name>
        <dbReference type="ChEBI" id="CHEBI:29105"/>
    </ligand>
</feature>
<evidence type="ECO:0000256" key="1">
    <source>
        <dbReference type="ARBA" id="ARBA00004752"/>
    </source>
</evidence>
<dbReference type="GO" id="GO:0071555">
    <property type="term" value="P:cell wall organization"/>
    <property type="evidence" value="ECO:0007669"/>
    <property type="project" value="UniProtKB-KW"/>
</dbReference>
<comment type="catalytic activity">
    <reaction evidence="2">
        <text>beta-D-GlcNAc-(1-&gt;4)-Mur2Ac(oyl-L-Ala-gamma-D-O-P-Glu-L-Lys-D-Ala-D-Ala)-di-trans,octa-cis-undecaprenyl diphosphate + NH4(+) = beta-D-GlcNAc-(1-&gt;4)-Mur2Ac(oyl-L-Ala-D-isoglutaminyl-L-Lys-D-Ala-D-Ala)-di-trans,octa-cis-undecaprenyl diphosphate + phosphate + H(+)</text>
        <dbReference type="Rhea" id="RHEA:57932"/>
        <dbReference type="ChEBI" id="CHEBI:15378"/>
        <dbReference type="ChEBI" id="CHEBI:28938"/>
        <dbReference type="ChEBI" id="CHEBI:43474"/>
        <dbReference type="ChEBI" id="CHEBI:62233"/>
        <dbReference type="ChEBI" id="CHEBI:143132"/>
    </reaction>
</comment>
<comment type="similarity">
    <text evidence="2">Belongs to the MurCDEF family. MurT subfamily.</text>
</comment>
<dbReference type="GO" id="GO:0008360">
    <property type="term" value="P:regulation of cell shape"/>
    <property type="evidence" value="ECO:0007669"/>
    <property type="project" value="UniProtKB-KW"/>
</dbReference>
<comment type="pathway">
    <text evidence="1 2">Cell wall biogenesis; peptidoglycan biosynthesis.</text>
</comment>
<dbReference type="RefSeq" id="WP_086035767.1">
    <property type="nucleotide sequence ID" value="NZ_CP046051.1"/>
</dbReference>
<evidence type="ECO:0000313" key="8">
    <source>
        <dbReference type="Proteomes" id="UP000509623"/>
    </source>
</evidence>
<reference evidence="6" key="2">
    <citation type="journal article" date="2021" name="Appl. Environ. Microbiol.">
        <title>Adaptability of a Caproate-Producing Bacterium Contributes to Its Dominance in an Anaerobic Fermentation System.</title>
        <authorList>
            <person name="Wang H."/>
            <person name="Gu Y."/>
            <person name="Zhou W."/>
            <person name="Zhao D."/>
            <person name="Qiao Z."/>
            <person name="Zheng J."/>
            <person name="Gao J."/>
            <person name="Chen X."/>
            <person name="Ren C."/>
            <person name="Xu Y."/>
        </authorList>
    </citation>
    <scope>NUCLEOTIDE SEQUENCE</scope>
    <source>
        <strain evidence="6">JNU-WLY1368</strain>
    </source>
</reference>
<proteinExistence type="inferred from homology"/>
<dbReference type="EMBL" id="CP046161">
    <property type="protein sequence ID" value="QKO31026.1"/>
    <property type="molecule type" value="Genomic_DNA"/>
</dbReference>
<name>A0A859DQM0_9FIRM</name>
<dbReference type="Proteomes" id="UP000501316">
    <property type="component" value="Chromosome"/>
</dbReference>
<feature type="domain" description="Mur ligase central" evidence="3">
    <location>
        <begin position="57"/>
        <end position="188"/>
    </location>
</feature>
<keyword evidence="2" id="KW-0479">Metal-binding</keyword>
<evidence type="ECO:0000259" key="4">
    <source>
        <dbReference type="Pfam" id="PF08353"/>
    </source>
</evidence>
<dbReference type="HAMAP" id="MF_02214">
    <property type="entry name" value="Lipid_II_synth_MurT"/>
    <property type="match status" value="1"/>
</dbReference>
<dbReference type="GO" id="GO:0005524">
    <property type="term" value="F:ATP binding"/>
    <property type="evidence" value="ECO:0007669"/>
    <property type="project" value="UniProtKB-UniRule"/>
</dbReference>
<dbReference type="PANTHER" id="PTHR23135:SF7">
    <property type="entry name" value="LIPID II ISOGLUTAMINYL SYNTHASE (GLUTAMINE-HYDROLYZING) SUBUNIT MURT"/>
    <property type="match status" value="1"/>
</dbReference>
<feature type="binding site" evidence="2">
    <location>
        <position position="207"/>
    </location>
    <ligand>
        <name>Zn(2+)</name>
        <dbReference type="ChEBI" id="CHEBI:29105"/>
    </ligand>
</feature>
<evidence type="ECO:0000313" key="6">
    <source>
        <dbReference type="EMBL" id="QKO31026.1"/>
    </source>
</evidence>
<dbReference type="PANTHER" id="PTHR23135">
    <property type="entry name" value="MUR LIGASE FAMILY MEMBER"/>
    <property type="match status" value="1"/>
</dbReference>
<dbReference type="Proteomes" id="UP000509623">
    <property type="component" value="Chromosome"/>
</dbReference>
<dbReference type="EMBL" id="CP046051">
    <property type="protein sequence ID" value="QKN23904.1"/>
    <property type="molecule type" value="Genomic_DNA"/>
</dbReference>
<feature type="binding site" evidence="2">
    <location>
        <position position="229"/>
    </location>
    <ligand>
        <name>Zn(2+)</name>
        <dbReference type="ChEBI" id="CHEBI:29105"/>
    </ligand>
</feature>
<keyword evidence="2" id="KW-0067">ATP-binding</keyword>
<reference evidence="6" key="3">
    <citation type="journal article" date="2022" name="Int. J. Syst. Evol. Microbiol.">
        <title>Caproicibacterium lactatifermentans sp. nov., isolated from pit clay used for the production of Chinese strong aroma-type liquor.</title>
        <authorList>
            <person name="Wang H."/>
            <person name="Gu Y."/>
            <person name="Zhao D."/>
            <person name="Qiao Z."/>
            <person name="Zheng J."/>
            <person name="Gao J."/>
            <person name="Ren C."/>
            <person name="Xu Y."/>
        </authorList>
    </citation>
    <scope>NUCLEOTIDE SEQUENCE</scope>
    <source>
        <strain evidence="6">JNU-WLY1368</strain>
    </source>
</reference>
<feature type="active site" evidence="2">
    <location>
        <position position="352"/>
    </location>
</feature>
<dbReference type="Pfam" id="PF08353">
    <property type="entry name" value="MurT_C"/>
    <property type="match status" value="1"/>
</dbReference>
<comment type="catalytic activity">
    <reaction evidence="2">
        <text>beta-D-GlcNAc-(1-&gt;4)-Mur2Ac(oyl-L-Ala-gamma-D-Glu-L-Lys-D-Ala-D-Ala)-di-trans,octa-cis-undecaprenyl diphosphate + ATP = beta-D-GlcNAc-(1-&gt;4)-Mur2Ac(oyl-L-Ala-gamma-D-O-P-Glu-L-Lys-D-Ala-D-Ala)-di-trans,octa-cis-undecaprenyl diphosphate + ADP</text>
        <dbReference type="Rhea" id="RHEA:59488"/>
        <dbReference type="ChEBI" id="CHEBI:30616"/>
        <dbReference type="ChEBI" id="CHEBI:60033"/>
        <dbReference type="ChEBI" id="CHEBI:143132"/>
        <dbReference type="ChEBI" id="CHEBI:456216"/>
    </reaction>
</comment>
<evidence type="ECO:0000259" key="3">
    <source>
        <dbReference type="Pfam" id="PF08245"/>
    </source>
</evidence>
<keyword evidence="2" id="KW-0862">Zinc</keyword>